<accession>A0A8J2SBR4</accession>
<keyword evidence="1" id="KW-0812">Transmembrane</keyword>
<keyword evidence="3" id="KW-1185">Reference proteome</keyword>
<proteinExistence type="predicted"/>
<name>A0A8J2SBR4_9STRA</name>
<dbReference type="EMBL" id="CAKKNE010000001">
    <property type="protein sequence ID" value="CAH0366678.1"/>
    <property type="molecule type" value="Genomic_DNA"/>
</dbReference>
<feature type="transmembrane region" description="Helical" evidence="1">
    <location>
        <begin position="85"/>
        <end position="104"/>
    </location>
</feature>
<feature type="transmembrane region" description="Helical" evidence="1">
    <location>
        <begin position="55"/>
        <end position="73"/>
    </location>
</feature>
<gene>
    <name evidence="2" type="ORF">PECAL_1P31840</name>
</gene>
<dbReference type="PROSITE" id="PS50096">
    <property type="entry name" value="IQ"/>
    <property type="match status" value="1"/>
</dbReference>
<evidence type="ECO:0000313" key="2">
    <source>
        <dbReference type="EMBL" id="CAH0366678.1"/>
    </source>
</evidence>
<organism evidence="2 3">
    <name type="scientific">Pelagomonas calceolata</name>
    <dbReference type="NCBI Taxonomy" id="35677"/>
    <lineage>
        <taxon>Eukaryota</taxon>
        <taxon>Sar</taxon>
        <taxon>Stramenopiles</taxon>
        <taxon>Ochrophyta</taxon>
        <taxon>Pelagophyceae</taxon>
        <taxon>Pelagomonadales</taxon>
        <taxon>Pelagomonadaceae</taxon>
        <taxon>Pelagomonas</taxon>
    </lineage>
</organism>
<comment type="caution">
    <text evidence="2">The sequence shown here is derived from an EMBL/GenBank/DDBJ whole genome shotgun (WGS) entry which is preliminary data.</text>
</comment>
<evidence type="ECO:0000313" key="3">
    <source>
        <dbReference type="Proteomes" id="UP000789595"/>
    </source>
</evidence>
<dbReference type="Proteomes" id="UP000789595">
    <property type="component" value="Unassembled WGS sequence"/>
</dbReference>
<keyword evidence="1" id="KW-0472">Membrane</keyword>
<protein>
    <submittedName>
        <fullName evidence="2">Uncharacterized protein</fullName>
    </submittedName>
</protein>
<evidence type="ECO:0000256" key="1">
    <source>
        <dbReference type="SAM" id="Phobius"/>
    </source>
</evidence>
<keyword evidence="1" id="KW-1133">Transmembrane helix</keyword>
<sequence length="239" mass="24917">MSATAAPARQASAASTPEATSTLSKLSVISAAVCAAARTSLFLFNVIKLLGYHKAAYVTVACVALVLVVAWGAAVRDFLEARSQIFYILVAAFFVCSFVLDYFMDGRCVIPKLLLVDLPYKVIEGIIKGTQPDTEHEQEVFEAGVGVGVGVGAATTAVTAARLMSQSRSARAATSGLSVSESLALWDHLATVIQQFARGAAARRLVAVARAEAKASAPSSPVRVERSVAVVSPTPSMAV</sequence>
<reference evidence="2" key="1">
    <citation type="submission" date="2021-11" db="EMBL/GenBank/DDBJ databases">
        <authorList>
            <consortium name="Genoscope - CEA"/>
            <person name="William W."/>
        </authorList>
    </citation>
    <scope>NUCLEOTIDE SEQUENCE</scope>
</reference>
<dbReference type="AlphaFoldDB" id="A0A8J2SBR4"/>